<evidence type="ECO:0000313" key="2">
    <source>
        <dbReference type="Proteomes" id="UP001476798"/>
    </source>
</evidence>
<gene>
    <name evidence="1" type="ORF">GOODEAATRI_004987</name>
</gene>
<reference evidence="1 2" key="1">
    <citation type="submission" date="2021-06" db="EMBL/GenBank/DDBJ databases">
        <authorList>
            <person name="Palmer J.M."/>
        </authorList>
    </citation>
    <scope>NUCLEOTIDE SEQUENCE [LARGE SCALE GENOMIC DNA]</scope>
    <source>
        <strain evidence="1 2">GA_2019</strain>
        <tissue evidence="1">Muscle</tissue>
    </source>
</reference>
<keyword evidence="2" id="KW-1185">Reference proteome</keyword>
<feature type="non-terminal residue" evidence="1">
    <location>
        <position position="1"/>
    </location>
</feature>
<proteinExistence type="predicted"/>
<accession>A0ABV0PBI5</accession>
<dbReference type="Proteomes" id="UP001476798">
    <property type="component" value="Unassembled WGS sequence"/>
</dbReference>
<dbReference type="EMBL" id="JAHRIO010070185">
    <property type="protein sequence ID" value="MEQ2180793.1"/>
    <property type="molecule type" value="Genomic_DNA"/>
</dbReference>
<organism evidence="1 2">
    <name type="scientific">Goodea atripinnis</name>
    <dbReference type="NCBI Taxonomy" id="208336"/>
    <lineage>
        <taxon>Eukaryota</taxon>
        <taxon>Metazoa</taxon>
        <taxon>Chordata</taxon>
        <taxon>Craniata</taxon>
        <taxon>Vertebrata</taxon>
        <taxon>Euteleostomi</taxon>
        <taxon>Actinopterygii</taxon>
        <taxon>Neopterygii</taxon>
        <taxon>Teleostei</taxon>
        <taxon>Neoteleostei</taxon>
        <taxon>Acanthomorphata</taxon>
        <taxon>Ovalentaria</taxon>
        <taxon>Atherinomorphae</taxon>
        <taxon>Cyprinodontiformes</taxon>
        <taxon>Goodeidae</taxon>
        <taxon>Goodea</taxon>
    </lineage>
</organism>
<comment type="caution">
    <text evidence="1">The sequence shown here is derived from an EMBL/GenBank/DDBJ whole genome shotgun (WGS) entry which is preliminary data.</text>
</comment>
<name>A0ABV0PBI5_9TELE</name>
<evidence type="ECO:0000313" key="1">
    <source>
        <dbReference type="EMBL" id="MEQ2180793.1"/>
    </source>
</evidence>
<protein>
    <submittedName>
        <fullName evidence="1">Uncharacterized protein</fullName>
    </submittedName>
</protein>
<sequence length="88" mass="9924">QSNGQGGVTHTLSSFPEVECIFTLAPLDPPVKLWQLNGTDYEPQWTPKQGSETRFSSWTPLTNKQSNLQVRTTLLYTSSSRNNRLVLE</sequence>